<evidence type="ECO:0000313" key="3">
    <source>
        <dbReference type="Proteomes" id="UP001397290"/>
    </source>
</evidence>
<evidence type="ECO:0000313" key="2">
    <source>
        <dbReference type="EMBL" id="KAK8150304.1"/>
    </source>
</evidence>
<dbReference type="Proteomes" id="UP001397290">
    <property type="component" value="Unassembled WGS sequence"/>
</dbReference>
<proteinExistence type="predicted"/>
<dbReference type="EMBL" id="JAAHCF010000020">
    <property type="protein sequence ID" value="KAK8150304.1"/>
    <property type="molecule type" value="Genomic_DNA"/>
</dbReference>
<comment type="caution">
    <text evidence="2">The sequence shown here is derived from an EMBL/GenBank/DDBJ whole genome shotgun (WGS) entry which is preliminary data.</text>
</comment>
<keyword evidence="1" id="KW-0732">Signal</keyword>
<feature type="chain" id="PRO_5043687786" evidence="1">
    <location>
        <begin position="20"/>
        <end position="89"/>
    </location>
</feature>
<name>A0AAW0S833_9HYPO</name>
<dbReference type="AlphaFoldDB" id="A0AAW0S833"/>
<protein>
    <submittedName>
        <fullName evidence="2">Uncharacterized protein</fullName>
    </submittedName>
</protein>
<gene>
    <name evidence="2" type="ORF">G3M48_002874</name>
</gene>
<feature type="signal peptide" evidence="1">
    <location>
        <begin position="1"/>
        <end position="19"/>
    </location>
</feature>
<evidence type="ECO:0000256" key="1">
    <source>
        <dbReference type="SAM" id="SignalP"/>
    </source>
</evidence>
<organism evidence="2 3">
    <name type="scientific">Beauveria asiatica</name>
    <dbReference type="NCBI Taxonomy" id="1069075"/>
    <lineage>
        <taxon>Eukaryota</taxon>
        <taxon>Fungi</taxon>
        <taxon>Dikarya</taxon>
        <taxon>Ascomycota</taxon>
        <taxon>Pezizomycotina</taxon>
        <taxon>Sordariomycetes</taxon>
        <taxon>Hypocreomycetidae</taxon>
        <taxon>Hypocreales</taxon>
        <taxon>Cordycipitaceae</taxon>
        <taxon>Beauveria</taxon>
    </lineage>
</organism>
<accession>A0AAW0S833</accession>
<reference evidence="2 3" key="1">
    <citation type="submission" date="2020-02" db="EMBL/GenBank/DDBJ databases">
        <title>Comparative genomics of the hypocrealean fungal genus Beauvera.</title>
        <authorList>
            <person name="Showalter D.N."/>
            <person name="Bushley K.E."/>
            <person name="Rehner S.A."/>
        </authorList>
    </citation>
    <scope>NUCLEOTIDE SEQUENCE [LARGE SCALE GENOMIC DNA]</scope>
    <source>
        <strain evidence="2 3">ARSEF4384</strain>
    </source>
</reference>
<sequence length="89" mass="9207">MKFTTIIATAAALTGYASAAAIDMSGGDTCLPKYGRCYLLEGPTRSSALCCHGLSDKTCCDGLIGAADRCRDPDEETAAEATGCSLYRS</sequence>
<keyword evidence="3" id="KW-1185">Reference proteome</keyword>